<dbReference type="InterPro" id="IPR043129">
    <property type="entry name" value="ATPase_NBD"/>
</dbReference>
<name>A0ABQ4Y1W8_9ASTR</name>
<dbReference type="PANTHER" id="PTHR19375">
    <property type="entry name" value="HEAT SHOCK PROTEIN 70KDA"/>
    <property type="match status" value="1"/>
</dbReference>
<protein>
    <submittedName>
        <fullName evidence="4">Heat shock protein 70 family protein</fullName>
    </submittedName>
</protein>
<keyword evidence="5" id="KW-1185">Reference proteome</keyword>
<dbReference type="EMBL" id="BQNB010010013">
    <property type="protein sequence ID" value="GJS71539.1"/>
    <property type="molecule type" value="Genomic_DNA"/>
</dbReference>
<sequence length="702" mass="78662">MCYKPRRGSCSGFKNEAQIAIVLKLEQSSEATGIGIDIGTTYYISRNRKQHRRYAKRLIGRKFSDSKVQEDVKLWPFKVIQGLADTPKIVVTYKGQNKEFLAEEVSSMILGKMKEIADAYLGKEVKNAVITVPAYFNDSQRQATKDAGIIAGLNIMRMINEPTAAAIAYEGGIFEVKAVAGDTHLGGEDFDNQMMDHCVREFKRKWKKDLTGNKRAMGRLRFACENGKRILSSATQTSLELDGLHAGVDFSMRFTRAKFEELNMSLIPMGPVLWLREFFDGKELCKSVHPDEAIAYGAAIIAAKLTGIRDKNVQERSTCIKVKEAKSTDNHLLGMFITTGIPPAPKGEIQFKDCFDIDADGILTVTSQILSAGIADKLTVSSENGRLSKEEIERMIKMLRIYTSTIERIRQEKLEGRMEACHLSDVTRWLDDNQGASIDELQHKKKFLESYGLLCKSVHPYEAIAYGAAIVAAKLTGTRDKNVQEVVLTDVTPLSLGIAIKGDLFDVAIPRNTQIPTKKYKNYVSVVDNQTCAETYVYQGERSKSTDNHLLGMFVTTGIPPAPKGEIQFKDCFDIDADGILTVTSQILSAGIADKLTISSENGRLSKEEIERMIKDAEKYKLEDQEYKKRVKAFNALEDCLYTMKKNTKEYTGNNREIRKNLKKMEHAIADVTRWLDDNQGASIDELQHKKKFLESVGTPLI</sequence>
<accession>A0ABQ4Y1W8</accession>
<comment type="similarity">
    <text evidence="3">Belongs to the heat shock protein 70 family.</text>
</comment>
<dbReference type="Gene3D" id="3.30.420.40">
    <property type="match status" value="1"/>
</dbReference>
<evidence type="ECO:0000256" key="3">
    <source>
        <dbReference type="RuleBase" id="RU003322"/>
    </source>
</evidence>
<dbReference type="SUPFAM" id="SSF100934">
    <property type="entry name" value="Heat shock protein 70kD (HSP70), C-terminal subdomain"/>
    <property type="match status" value="1"/>
</dbReference>
<dbReference type="Pfam" id="PF00012">
    <property type="entry name" value="HSP70"/>
    <property type="match status" value="5"/>
</dbReference>
<proteinExistence type="inferred from homology"/>
<reference evidence="4" key="1">
    <citation type="journal article" date="2022" name="Int. J. Mol. Sci.">
        <title>Draft Genome of Tanacetum Coccineum: Genomic Comparison of Closely Related Tanacetum-Family Plants.</title>
        <authorList>
            <person name="Yamashiro T."/>
            <person name="Shiraishi A."/>
            <person name="Nakayama K."/>
            <person name="Satake H."/>
        </authorList>
    </citation>
    <scope>NUCLEOTIDE SEQUENCE</scope>
</reference>
<dbReference type="InterPro" id="IPR029047">
    <property type="entry name" value="HSP70_peptide-bd_sf"/>
</dbReference>
<keyword evidence="4" id="KW-0346">Stress response</keyword>
<dbReference type="InterPro" id="IPR029048">
    <property type="entry name" value="HSP70_C_sf"/>
</dbReference>
<evidence type="ECO:0000256" key="2">
    <source>
        <dbReference type="ARBA" id="ARBA00022840"/>
    </source>
</evidence>
<evidence type="ECO:0000256" key="1">
    <source>
        <dbReference type="ARBA" id="ARBA00022741"/>
    </source>
</evidence>
<comment type="caution">
    <text evidence="4">The sequence shown here is derived from an EMBL/GenBank/DDBJ whole genome shotgun (WGS) entry which is preliminary data.</text>
</comment>
<keyword evidence="1 3" id="KW-0547">Nucleotide-binding</keyword>
<evidence type="ECO:0000313" key="5">
    <source>
        <dbReference type="Proteomes" id="UP001151760"/>
    </source>
</evidence>
<gene>
    <name evidence="4" type="ORF">Tco_0704380</name>
</gene>
<dbReference type="SUPFAM" id="SSF53067">
    <property type="entry name" value="Actin-like ATPase domain"/>
    <property type="match status" value="2"/>
</dbReference>
<dbReference type="Gene3D" id="3.90.640.10">
    <property type="entry name" value="Actin, Chain A, domain 4"/>
    <property type="match status" value="1"/>
</dbReference>
<reference evidence="4" key="2">
    <citation type="submission" date="2022-01" db="EMBL/GenBank/DDBJ databases">
        <authorList>
            <person name="Yamashiro T."/>
            <person name="Shiraishi A."/>
            <person name="Satake H."/>
            <person name="Nakayama K."/>
        </authorList>
    </citation>
    <scope>NUCLEOTIDE SEQUENCE</scope>
</reference>
<dbReference type="SUPFAM" id="SSF100920">
    <property type="entry name" value="Heat shock protein 70kD (HSP70), peptide-binding domain"/>
    <property type="match status" value="2"/>
</dbReference>
<keyword evidence="2 3" id="KW-0067">ATP-binding</keyword>
<dbReference type="Gene3D" id="1.20.1270.10">
    <property type="match status" value="1"/>
</dbReference>
<dbReference type="Gene3D" id="2.60.34.10">
    <property type="entry name" value="Substrate Binding Domain Of DNAk, Chain A, domain 1"/>
    <property type="match status" value="2"/>
</dbReference>
<organism evidence="4 5">
    <name type="scientific">Tanacetum coccineum</name>
    <dbReference type="NCBI Taxonomy" id="301880"/>
    <lineage>
        <taxon>Eukaryota</taxon>
        <taxon>Viridiplantae</taxon>
        <taxon>Streptophyta</taxon>
        <taxon>Embryophyta</taxon>
        <taxon>Tracheophyta</taxon>
        <taxon>Spermatophyta</taxon>
        <taxon>Magnoliopsida</taxon>
        <taxon>eudicotyledons</taxon>
        <taxon>Gunneridae</taxon>
        <taxon>Pentapetalae</taxon>
        <taxon>asterids</taxon>
        <taxon>campanulids</taxon>
        <taxon>Asterales</taxon>
        <taxon>Asteraceae</taxon>
        <taxon>Asteroideae</taxon>
        <taxon>Anthemideae</taxon>
        <taxon>Anthemidinae</taxon>
        <taxon>Tanacetum</taxon>
    </lineage>
</organism>
<dbReference type="PRINTS" id="PR00301">
    <property type="entry name" value="HEATSHOCK70"/>
</dbReference>
<dbReference type="InterPro" id="IPR013126">
    <property type="entry name" value="Hsp_70_fam"/>
</dbReference>
<evidence type="ECO:0000313" key="4">
    <source>
        <dbReference type="EMBL" id="GJS71539.1"/>
    </source>
</evidence>
<dbReference type="Proteomes" id="UP001151760">
    <property type="component" value="Unassembled WGS sequence"/>
</dbReference>